<comment type="caution">
    <text evidence="18">The sequence shown here is derived from an EMBL/GenBank/DDBJ whole genome shotgun (WGS) entry which is preliminary data.</text>
</comment>
<evidence type="ECO:0000256" key="14">
    <source>
        <dbReference type="RuleBase" id="RU003946"/>
    </source>
</evidence>
<dbReference type="EMBL" id="MU251362">
    <property type="protein sequence ID" value="KAG9239026.1"/>
    <property type="molecule type" value="Genomic_DNA"/>
</dbReference>
<proteinExistence type="inferred from homology"/>
<dbReference type="InterPro" id="IPR018299">
    <property type="entry name" value="Alkaline_phosphatase_AS"/>
</dbReference>
<dbReference type="Gene3D" id="1.10.60.40">
    <property type="match status" value="1"/>
</dbReference>
<feature type="binding site" evidence="13">
    <location>
        <position position="349"/>
    </location>
    <ligand>
        <name>Zn(2+)</name>
        <dbReference type="ChEBI" id="CHEBI:29105"/>
        <label>1</label>
    </ligand>
</feature>
<evidence type="ECO:0000256" key="9">
    <source>
        <dbReference type="ARBA" id="ARBA00022842"/>
    </source>
</evidence>
<organism evidence="18 19">
    <name type="scientific">Amylocarpus encephaloides</name>
    <dbReference type="NCBI Taxonomy" id="45428"/>
    <lineage>
        <taxon>Eukaryota</taxon>
        <taxon>Fungi</taxon>
        <taxon>Dikarya</taxon>
        <taxon>Ascomycota</taxon>
        <taxon>Pezizomycotina</taxon>
        <taxon>Leotiomycetes</taxon>
        <taxon>Helotiales</taxon>
        <taxon>Helotiales incertae sedis</taxon>
        <taxon>Amylocarpus</taxon>
    </lineage>
</organism>
<accession>A0A9P8CBB4</accession>
<evidence type="ECO:0000313" key="19">
    <source>
        <dbReference type="Proteomes" id="UP000824998"/>
    </source>
</evidence>
<evidence type="ECO:0000313" key="18">
    <source>
        <dbReference type="EMBL" id="KAG9239026.1"/>
    </source>
</evidence>
<feature type="binding site" evidence="13">
    <location>
        <position position="388"/>
    </location>
    <ligand>
        <name>Zn(2+)</name>
        <dbReference type="ChEBI" id="CHEBI:29105"/>
        <label>2</label>
    </ligand>
</feature>
<feature type="binding site" evidence="13">
    <location>
        <position position="196"/>
    </location>
    <ligand>
        <name>Mg(2+)</name>
        <dbReference type="ChEBI" id="CHEBI:18420"/>
    </ligand>
</feature>
<dbReference type="PANTHER" id="PTHR11596">
    <property type="entry name" value="ALKALINE PHOSPHATASE"/>
    <property type="match status" value="1"/>
</dbReference>
<evidence type="ECO:0000256" key="15">
    <source>
        <dbReference type="RuleBase" id="RU003947"/>
    </source>
</evidence>
<dbReference type="EC" id="3.1.3.1" evidence="3 15"/>
<evidence type="ECO:0000256" key="8">
    <source>
        <dbReference type="ARBA" id="ARBA00022833"/>
    </source>
</evidence>
<keyword evidence="19" id="KW-1185">Reference proteome</keyword>
<comment type="similarity">
    <text evidence="2 14">Belongs to the alkaline phosphatase family.</text>
</comment>
<feature type="compositionally biased region" description="Basic and acidic residues" evidence="16">
    <location>
        <begin position="10"/>
        <end position="22"/>
    </location>
</feature>
<feature type="binding site" evidence="13">
    <location>
        <position position="493"/>
    </location>
    <ligand>
        <name>Zn(2+)</name>
        <dbReference type="ChEBI" id="CHEBI:29105"/>
        <label>2</label>
    </ligand>
</feature>
<dbReference type="Proteomes" id="UP000824998">
    <property type="component" value="Unassembled WGS sequence"/>
</dbReference>
<dbReference type="FunFam" id="3.40.720.10:FF:000063">
    <property type="entry name" value="Alkaline phosphatase"/>
    <property type="match status" value="1"/>
</dbReference>
<evidence type="ECO:0000256" key="6">
    <source>
        <dbReference type="ARBA" id="ARBA00022723"/>
    </source>
</evidence>
<feature type="binding site" evidence="13">
    <location>
        <position position="345"/>
    </location>
    <ligand>
        <name>Zn(2+)</name>
        <dbReference type="ChEBI" id="CHEBI:29105"/>
        <label>2</label>
    </ligand>
</feature>
<reference evidence="18" key="1">
    <citation type="journal article" date="2021" name="IMA Fungus">
        <title>Genomic characterization of three marine fungi, including Emericellopsis atlantica sp. nov. with signatures of a generalist lifestyle and marine biomass degradation.</title>
        <authorList>
            <person name="Hagestad O.C."/>
            <person name="Hou L."/>
            <person name="Andersen J.H."/>
            <person name="Hansen E.H."/>
            <person name="Altermark B."/>
            <person name="Li C."/>
            <person name="Kuhnert E."/>
            <person name="Cox R.J."/>
            <person name="Crous P.W."/>
            <person name="Spatafora J.W."/>
            <person name="Lail K."/>
            <person name="Amirebrahimi M."/>
            <person name="Lipzen A."/>
            <person name="Pangilinan J."/>
            <person name="Andreopoulos W."/>
            <person name="Hayes R.D."/>
            <person name="Ng V."/>
            <person name="Grigoriev I.V."/>
            <person name="Jackson S.A."/>
            <person name="Sutton T.D.S."/>
            <person name="Dobson A.D.W."/>
            <person name="Rama T."/>
        </authorList>
    </citation>
    <scope>NUCLEOTIDE SEQUENCE</scope>
    <source>
        <strain evidence="18">TRa018bII</strain>
    </source>
</reference>
<evidence type="ECO:0000256" key="11">
    <source>
        <dbReference type="ARBA" id="ARBA00023136"/>
    </source>
</evidence>
<evidence type="ECO:0000256" key="16">
    <source>
        <dbReference type="SAM" id="MobiDB-lite"/>
    </source>
</evidence>
<dbReference type="OrthoDB" id="7392499at2759"/>
<keyword evidence="9 13" id="KW-0460">Magnesium</keyword>
<dbReference type="SUPFAM" id="SSF53649">
    <property type="entry name" value="Alkaline phosphatase-like"/>
    <property type="match status" value="1"/>
</dbReference>
<name>A0A9P8CBB4_9HELO</name>
<evidence type="ECO:0000256" key="13">
    <source>
        <dbReference type="PIRSR" id="PIRSR601952-2"/>
    </source>
</evidence>
<dbReference type="InterPro" id="IPR017850">
    <property type="entry name" value="Alkaline_phosphatase_core_sf"/>
</dbReference>
<gene>
    <name evidence="18" type="ORF">BJ875DRAFT_261540</name>
</gene>
<comment type="cofactor">
    <cofactor evidence="13">
        <name>Zn(2+)</name>
        <dbReference type="ChEBI" id="CHEBI:29105"/>
    </cofactor>
    <text evidence="13">Binds 2 Zn(2+) ions.</text>
</comment>
<evidence type="ECO:0000256" key="4">
    <source>
        <dbReference type="ARBA" id="ARBA00022553"/>
    </source>
</evidence>
<dbReference type="PROSITE" id="PS00123">
    <property type="entry name" value="ALKALINE_PHOSPHATASE"/>
    <property type="match status" value="1"/>
</dbReference>
<dbReference type="GO" id="GO:0000329">
    <property type="term" value="C:fungal-type vacuole membrane"/>
    <property type="evidence" value="ECO:0007669"/>
    <property type="project" value="TreeGrafter"/>
</dbReference>
<dbReference type="CDD" id="cd16012">
    <property type="entry name" value="ALP"/>
    <property type="match status" value="1"/>
</dbReference>
<feature type="transmembrane region" description="Helical" evidence="17">
    <location>
        <begin position="51"/>
        <end position="70"/>
    </location>
</feature>
<evidence type="ECO:0000256" key="12">
    <source>
        <dbReference type="PIRSR" id="PIRSR601952-1"/>
    </source>
</evidence>
<keyword evidence="7 15" id="KW-0378">Hydrolase</keyword>
<feature type="region of interest" description="Disordered" evidence="16">
    <location>
        <begin position="1"/>
        <end position="42"/>
    </location>
</feature>
<sequence>MPSDQPLFASDRRGSSIHSEERAAEEDTALLGGQRNVDSSPQSRTKFWRELGLFTWAVIATAAVIVLAVYTQHQGSRQNDNKAATKGKRNLIFMVSDGMGPASLSMTRGFRQFEGKLPHDDVLVLDKHFIGSSRTRSSNSLVTDSAAGATAFSCGLKSYNGAISILPDHTPCGTILEAAKKAGYKTGLVVTTSVTDATPACFASHARYRSQEDLIAQQEVGEHPLGRVVDIILGGGRCHFLPNTTSGSCRGDNRDITKLAQDKYGWNYIDNRKDFDGLKLGNAANLPLLGLFARYNFPYEIDRRNMSDVYPSLDEMAQTAINALHLATEESDKGFFLMIEGSRIDHAGHGNDPAAQVNEVLAYDKAFGSVVKFFEQSKTQGVLVATSDHETGGLSVARQLTPSYPEYVWYPEVLHNASSSAEHSHRRLAGHISTGHNNIKDFVTEELVQTGLGIKDATEKEIKSILDNPQFSSIAFAGMISRRAQIGWSTHGHSAVDVNIYGSKGSEALRGNHENTEVGNFLQDYLNLDVGAITEELAKKSHALQLSEVDSLPWSGTLPTEEMVHSFEQMDSLPRGLEMNLP</sequence>
<evidence type="ECO:0000256" key="1">
    <source>
        <dbReference type="ARBA" id="ARBA00004167"/>
    </source>
</evidence>
<dbReference type="PANTHER" id="PTHR11596:SF5">
    <property type="entry name" value="ALKALINE PHOSPHATASE"/>
    <property type="match status" value="1"/>
</dbReference>
<comment type="catalytic activity">
    <reaction evidence="15">
        <text>a phosphate monoester + H2O = an alcohol + phosphate</text>
        <dbReference type="Rhea" id="RHEA:15017"/>
        <dbReference type="ChEBI" id="CHEBI:15377"/>
        <dbReference type="ChEBI" id="CHEBI:30879"/>
        <dbReference type="ChEBI" id="CHEBI:43474"/>
        <dbReference type="ChEBI" id="CHEBI:67140"/>
        <dbReference type="EC" id="3.1.3.1"/>
    </reaction>
</comment>
<keyword evidence="6 13" id="KW-0479">Metal-binding</keyword>
<dbReference type="SMART" id="SM00098">
    <property type="entry name" value="alkPPc"/>
    <property type="match status" value="1"/>
</dbReference>
<keyword evidence="4" id="KW-0597">Phosphoprotein</keyword>
<feature type="binding site" evidence="13">
    <location>
        <position position="389"/>
    </location>
    <ligand>
        <name>Zn(2+)</name>
        <dbReference type="ChEBI" id="CHEBI:29105"/>
        <label>2</label>
    </ligand>
</feature>
<keyword evidence="5 17" id="KW-0812">Transmembrane</keyword>
<dbReference type="GO" id="GO:0004035">
    <property type="term" value="F:alkaline phosphatase activity"/>
    <property type="evidence" value="ECO:0007669"/>
    <property type="project" value="UniProtKB-EC"/>
</dbReference>
<evidence type="ECO:0000256" key="2">
    <source>
        <dbReference type="ARBA" id="ARBA00005984"/>
    </source>
</evidence>
<feature type="binding site" evidence="13">
    <location>
        <position position="97"/>
    </location>
    <ligand>
        <name>Zn(2+)</name>
        <dbReference type="ChEBI" id="CHEBI:29105"/>
        <label>2</label>
    </ligand>
</feature>
<feature type="active site" description="Phosphoserine intermediate" evidence="12">
    <location>
        <position position="145"/>
    </location>
</feature>
<dbReference type="Pfam" id="PF00245">
    <property type="entry name" value="Alk_phosphatase"/>
    <property type="match status" value="1"/>
</dbReference>
<keyword evidence="10 17" id="KW-1133">Transmembrane helix</keyword>
<evidence type="ECO:0000256" key="5">
    <source>
        <dbReference type="ARBA" id="ARBA00022692"/>
    </source>
</evidence>
<comment type="cofactor">
    <cofactor evidence="13">
        <name>Mg(2+)</name>
        <dbReference type="ChEBI" id="CHEBI:18420"/>
    </cofactor>
    <text evidence="13">Binds 1 Mg(2+) ion.</text>
</comment>
<keyword evidence="8 13" id="KW-0862">Zinc</keyword>
<evidence type="ECO:0000256" key="3">
    <source>
        <dbReference type="ARBA" id="ARBA00012647"/>
    </source>
</evidence>
<dbReference type="Gene3D" id="3.40.720.10">
    <property type="entry name" value="Alkaline Phosphatase, subunit A"/>
    <property type="match status" value="1"/>
</dbReference>
<evidence type="ECO:0000256" key="17">
    <source>
        <dbReference type="SAM" id="Phobius"/>
    </source>
</evidence>
<comment type="subcellular location">
    <subcellularLocation>
        <location evidence="1">Membrane</location>
        <topology evidence="1">Single-pass membrane protein</topology>
    </subcellularLocation>
</comment>
<dbReference type="InterPro" id="IPR001952">
    <property type="entry name" value="Alkaline_phosphatase"/>
</dbReference>
<dbReference type="PRINTS" id="PR00113">
    <property type="entry name" value="ALKPHPHTASE"/>
</dbReference>
<evidence type="ECO:0000256" key="7">
    <source>
        <dbReference type="ARBA" id="ARBA00022801"/>
    </source>
</evidence>
<protein>
    <recommendedName>
        <fullName evidence="3 15">Alkaline phosphatase</fullName>
        <ecNumber evidence="3 15">3.1.3.1</ecNumber>
    </recommendedName>
</protein>
<feature type="binding site" evidence="13">
    <location>
        <position position="198"/>
    </location>
    <ligand>
        <name>Mg(2+)</name>
        <dbReference type="ChEBI" id="CHEBI:18420"/>
    </ligand>
</feature>
<keyword evidence="11 17" id="KW-0472">Membrane</keyword>
<dbReference type="AlphaFoldDB" id="A0A9P8CBB4"/>
<dbReference type="GO" id="GO:0046872">
    <property type="term" value="F:metal ion binding"/>
    <property type="evidence" value="ECO:0007669"/>
    <property type="project" value="UniProtKB-KW"/>
</dbReference>
<dbReference type="FunFam" id="1.10.60.40:FF:000002">
    <property type="entry name" value="Alkaline phosphatase"/>
    <property type="match status" value="1"/>
</dbReference>
<evidence type="ECO:0000256" key="10">
    <source>
        <dbReference type="ARBA" id="ARBA00022989"/>
    </source>
</evidence>
<feature type="binding site" evidence="13">
    <location>
        <position position="340"/>
    </location>
    <ligand>
        <name>Mg(2+)</name>
        <dbReference type="ChEBI" id="CHEBI:18420"/>
    </ligand>
</feature>
<feature type="binding site" evidence="13">
    <location>
        <position position="97"/>
    </location>
    <ligand>
        <name>Mg(2+)</name>
        <dbReference type="ChEBI" id="CHEBI:18420"/>
    </ligand>
</feature>